<accession>A0ABT8F6B3</accession>
<dbReference type="Proteomes" id="UP001168552">
    <property type="component" value="Unassembled WGS sequence"/>
</dbReference>
<reference evidence="1" key="1">
    <citation type="submission" date="2023-06" db="EMBL/GenBank/DDBJ databases">
        <title>Cytophagales bacterium Strain LB-30, isolated from soil.</title>
        <authorList>
            <person name="Liu B."/>
        </authorList>
    </citation>
    <scope>NUCLEOTIDE SEQUENCE</scope>
    <source>
        <strain evidence="1">LB-30</strain>
    </source>
</reference>
<evidence type="ECO:0000313" key="2">
    <source>
        <dbReference type="Proteomes" id="UP001168552"/>
    </source>
</evidence>
<evidence type="ECO:0000313" key="1">
    <source>
        <dbReference type="EMBL" id="MDN4165516.1"/>
    </source>
</evidence>
<dbReference type="InterPro" id="IPR025455">
    <property type="entry name" value="DUF4276"/>
</dbReference>
<dbReference type="EMBL" id="JAUHJS010000004">
    <property type="protein sequence ID" value="MDN4165516.1"/>
    <property type="molecule type" value="Genomic_DNA"/>
</dbReference>
<organism evidence="1 2">
    <name type="scientific">Shiella aurantiaca</name>
    <dbReference type="NCBI Taxonomy" id="3058365"/>
    <lineage>
        <taxon>Bacteria</taxon>
        <taxon>Pseudomonadati</taxon>
        <taxon>Bacteroidota</taxon>
        <taxon>Cytophagia</taxon>
        <taxon>Cytophagales</taxon>
        <taxon>Shiellaceae</taxon>
        <taxon>Shiella</taxon>
    </lineage>
</organism>
<keyword evidence="2" id="KW-1185">Reference proteome</keyword>
<proteinExistence type="predicted"/>
<dbReference type="RefSeq" id="WP_320004049.1">
    <property type="nucleotide sequence ID" value="NZ_JAUHJS010000004.1"/>
</dbReference>
<name>A0ABT8F6B3_9BACT</name>
<gene>
    <name evidence="1" type="ORF">QWY31_08390</name>
</gene>
<comment type="caution">
    <text evidence="1">The sequence shown here is derived from an EMBL/GenBank/DDBJ whole genome shotgun (WGS) entry which is preliminary data.</text>
</comment>
<protein>
    <submittedName>
        <fullName evidence="1">DUF4276 family protein</fullName>
    </submittedName>
</protein>
<sequence>MKRLIIVVEGDTEKEFVDKVLSPYLYSKGLLSVNCFKIKHTRGGLTKYQHLKTDLINCVYEKNVVVTTLIDFYALPKDFPKYEEAKKIINKVERLVFLENAISVDLESEKGESFPNLLPYIQLHEFEALVFSSIDAIKSLYSNEDAKLNELEQIILAYPNPEDINDSPQTAPSKRLINNQLIKGYNKVNDGIMIIEEAGIDTVLQKCSRFKTWVEALIEKVKQGN</sequence>
<dbReference type="Pfam" id="PF14103">
    <property type="entry name" value="DUF4276"/>
    <property type="match status" value="1"/>
</dbReference>